<evidence type="ECO:0000256" key="3">
    <source>
        <dbReference type="ARBA" id="ARBA00008894"/>
    </source>
</evidence>
<dbReference type="InterPro" id="IPR042197">
    <property type="entry name" value="Apaf_helical"/>
</dbReference>
<sequence length="918" mass="105318">MAAYAAVLSLKHSIDQIQTHPSPPISLHFTQLQFLTEKLIYLQEFLENHSIDVEGLEGRIADAAYEAEDLIESHIVHQIQAANATNEGKFITFIRFFRGLCKTPTPSHEENLLSPIELYHGLEKVMQDLDLIKGDLVEIMKQKRTQVERNYSTPAGRPRSPPRTQAAMVGLDDILLEALDKLTGQQSSRQIIPIVGMGGIGKTTLAKNIYVNPLIVQHFDFRGWATISQEYDSKEILVEILVCLKTVWSREKLGQMEEHELGEKLYKSLSGQRYLIVMDDMWNIEAWDRIKFFFPDYNDGSRIVITTRLSNLAHELSGSCVLEVGFLDEDNSWNLFQKSVFGEHDCPPDLEEIGLQISKNCKGLPLSIVVVCGLLANSNQTREHWQYIAENLNSVVNLDENERCLRILRLSYNHLPVHLKPCFLYLGLFSEDDLISASTLVKLWVAEGFLKPISDKTLELAGREYLKDLFERNLVLVHEFGYKGNIKRFRIHDLVRDLCIKEAEKEMFFRVATTHGPNQGQNWHTQRRIAIHRRESSSSNHITSEARNIARSAKLARSLICNVDRLRPSPLLRVFHRTNPQYYYVPEYTYPLEDIFRLVNSRHLVVPASLLKTGRLTPSFYHLWNLQTLQLDYVHIYPLLVDIWRMPRLRHVNIFIFHLADPPTSHDDSDSDSGVLWDLQTLKTVLISNRVLEMVRRVPNLKKLNLKVPYTIYLSRVDYGLDSLCRLSKLESLCCNFYCAQDPVNHSHDLARGLIFPISLRKLTLENSSLVWDDLAAKVGHLPHLQVLVLKWDSCKGRKWVTVEGLFCSLKVLKIHSFSELVYWTMENWAHLPCLEKLILNYLPNLKEIPLEIGNIPTLKSIVVNDCSDSAVMSAKEIAKEQEEIGNEGLRVRVVLRDKSQVLERLGGLASANFQVEI</sequence>
<evidence type="ECO:0000256" key="7">
    <source>
        <dbReference type="ARBA" id="ARBA00022737"/>
    </source>
</evidence>
<name>A0A5A7RAX8_STRAF</name>
<dbReference type="Gene3D" id="3.40.50.300">
    <property type="entry name" value="P-loop containing nucleotide triphosphate hydrolases"/>
    <property type="match status" value="1"/>
</dbReference>
<dbReference type="Gene3D" id="1.20.5.4130">
    <property type="match status" value="1"/>
</dbReference>
<comment type="similarity">
    <text evidence="3">Belongs to the disease resistance NB-LRR family.</text>
</comment>
<dbReference type="GO" id="GO:0005524">
    <property type="term" value="F:ATP binding"/>
    <property type="evidence" value="ECO:0007669"/>
    <property type="project" value="UniProtKB-KW"/>
</dbReference>
<dbReference type="FunFam" id="3.40.50.300:FF:001091">
    <property type="entry name" value="Probable disease resistance protein At1g61300"/>
    <property type="match status" value="1"/>
</dbReference>
<keyword evidence="14" id="KW-1185">Reference proteome</keyword>
<dbReference type="FunFam" id="1.10.10.10:FF:000322">
    <property type="entry name" value="Probable disease resistance protein At1g63360"/>
    <property type="match status" value="1"/>
</dbReference>
<dbReference type="InterPro" id="IPR044974">
    <property type="entry name" value="Disease_R_plants"/>
</dbReference>
<evidence type="ECO:0000313" key="14">
    <source>
        <dbReference type="Proteomes" id="UP000325081"/>
    </source>
</evidence>
<dbReference type="GO" id="GO:0043531">
    <property type="term" value="F:ADP binding"/>
    <property type="evidence" value="ECO:0007669"/>
    <property type="project" value="InterPro"/>
</dbReference>
<keyword evidence="6" id="KW-0381">Hypersensitive response</keyword>
<keyword evidence="9" id="KW-0611">Plant defense</keyword>
<accession>A0A5A7RAX8</accession>
<evidence type="ECO:0000256" key="9">
    <source>
        <dbReference type="ARBA" id="ARBA00022821"/>
    </source>
</evidence>
<protein>
    <submittedName>
        <fullName evidence="13">Disease resistance protein</fullName>
    </submittedName>
</protein>
<dbReference type="PANTHER" id="PTHR23155">
    <property type="entry name" value="DISEASE RESISTANCE PROTEIN RP"/>
    <property type="match status" value="1"/>
</dbReference>
<reference evidence="14" key="1">
    <citation type="journal article" date="2019" name="Curr. Biol.">
        <title>Genome Sequence of Striga asiatica Provides Insight into the Evolution of Plant Parasitism.</title>
        <authorList>
            <person name="Yoshida S."/>
            <person name="Kim S."/>
            <person name="Wafula E.K."/>
            <person name="Tanskanen J."/>
            <person name="Kim Y.M."/>
            <person name="Honaas L."/>
            <person name="Yang Z."/>
            <person name="Spallek T."/>
            <person name="Conn C.E."/>
            <person name="Ichihashi Y."/>
            <person name="Cheong K."/>
            <person name="Cui S."/>
            <person name="Der J.P."/>
            <person name="Gundlach H."/>
            <person name="Jiao Y."/>
            <person name="Hori C."/>
            <person name="Ishida J.K."/>
            <person name="Kasahara H."/>
            <person name="Kiba T."/>
            <person name="Kim M.S."/>
            <person name="Koo N."/>
            <person name="Laohavisit A."/>
            <person name="Lee Y.H."/>
            <person name="Lumba S."/>
            <person name="McCourt P."/>
            <person name="Mortimer J.C."/>
            <person name="Mutuku J.M."/>
            <person name="Nomura T."/>
            <person name="Sasaki-Sekimoto Y."/>
            <person name="Seto Y."/>
            <person name="Wang Y."/>
            <person name="Wakatake T."/>
            <person name="Sakakibara H."/>
            <person name="Demura T."/>
            <person name="Yamaguchi S."/>
            <person name="Yoneyama K."/>
            <person name="Manabe R.I."/>
            <person name="Nelson D.C."/>
            <person name="Schulman A.H."/>
            <person name="Timko M.P."/>
            <person name="dePamphilis C.W."/>
            <person name="Choi D."/>
            <person name="Shirasu K."/>
        </authorList>
    </citation>
    <scope>NUCLEOTIDE SEQUENCE [LARGE SCALE GENOMIC DNA]</scope>
    <source>
        <strain evidence="14">cv. UVA1</strain>
    </source>
</reference>
<dbReference type="InterPro" id="IPR036388">
    <property type="entry name" value="WH-like_DNA-bd_sf"/>
</dbReference>
<evidence type="ECO:0000256" key="1">
    <source>
        <dbReference type="ARBA" id="ARBA00002074"/>
    </source>
</evidence>
<dbReference type="InterPro" id="IPR058922">
    <property type="entry name" value="WHD_DRP"/>
</dbReference>
<evidence type="ECO:0000259" key="12">
    <source>
        <dbReference type="Pfam" id="PF23559"/>
    </source>
</evidence>
<dbReference type="SUPFAM" id="SSF52058">
    <property type="entry name" value="L domain-like"/>
    <property type="match status" value="1"/>
</dbReference>
<dbReference type="Proteomes" id="UP000325081">
    <property type="component" value="Unassembled WGS sequence"/>
</dbReference>
<keyword evidence="5" id="KW-0433">Leucine-rich repeat</keyword>
<dbReference type="OrthoDB" id="690341at2759"/>
<dbReference type="AlphaFoldDB" id="A0A5A7RAX8"/>
<dbReference type="Gene3D" id="3.80.10.10">
    <property type="entry name" value="Ribonuclease Inhibitor"/>
    <property type="match status" value="1"/>
</dbReference>
<dbReference type="GO" id="GO:0009626">
    <property type="term" value="P:plant-type hypersensitive response"/>
    <property type="evidence" value="ECO:0007669"/>
    <property type="project" value="UniProtKB-KW"/>
</dbReference>
<proteinExistence type="inferred from homology"/>
<dbReference type="InterPro" id="IPR032675">
    <property type="entry name" value="LRR_dom_sf"/>
</dbReference>
<evidence type="ECO:0000256" key="10">
    <source>
        <dbReference type="ARBA" id="ARBA00022840"/>
    </source>
</evidence>
<keyword evidence="10" id="KW-0067">ATP-binding</keyword>
<evidence type="ECO:0000256" key="8">
    <source>
        <dbReference type="ARBA" id="ARBA00022741"/>
    </source>
</evidence>
<dbReference type="PANTHER" id="PTHR23155:SF1152">
    <property type="entry name" value="AAA+ ATPASE DOMAIN-CONTAINING PROTEIN"/>
    <property type="match status" value="1"/>
</dbReference>
<keyword evidence="8" id="KW-0547">Nucleotide-binding</keyword>
<dbReference type="SUPFAM" id="SSF52540">
    <property type="entry name" value="P-loop containing nucleoside triphosphate hydrolases"/>
    <property type="match status" value="1"/>
</dbReference>
<dbReference type="PRINTS" id="PR00364">
    <property type="entry name" value="DISEASERSIST"/>
</dbReference>
<organism evidence="13 14">
    <name type="scientific">Striga asiatica</name>
    <name type="common">Asiatic witchweed</name>
    <name type="synonym">Buchnera asiatica</name>
    <dbReference type="NCBI Taxonomy" id="4170"/>
    <lineage>
        <taxon>Eukaryota</taxon>
        <taxon>Viridiplantae</taxon>
        <taxon>Streptophyta</taxon>
        <taxon>Embryophyta</taxon>
        <taxon>Tracheophyta</taxon>
        <taxon>Spermatophyta</taxon>
        <taxon>Magnoliopsida</taxon>
        <taxon>eudicotyledons</taxon>
        <taxon>Gunneridae</taxon>
        <taxon>Pentapetalae</taxon>
        <taxon>asterids</taxon>
        <taxon>lamiids</taxon>
        <taxon>Lamiales</taxon>
        <taxon>Orobanchaceae</taxon>
        <taxon>Buchnereae</taxon>
        <taxon>Striga</taxon>
    </lineage>
</organism>
<gene>
    <name evidence="13" type="ORF">STAS_31052</name>
</gene>
<dbReference type="InterPro" id="IPR027417">
    <property type="entry name" value="P-loop_NTPase"/>
</dbReference>
<evidence type="ECO:0000256" key="6">
    <source>
        <dbReference type="ARBA" id="ARBA00022667"/>
    </source>
</evidence>
<evidence type="ECO:0000256" key="2">
    <source>
        <dbReference type="ARBA" id="ARBA00004496"/>
    </source>
</evidence>
<feature type="domain" description="Disease resistance protein winged helix" evidence="12">
    <location>
        <begin position="428"/>
        <end position="499"/>
    </location>
</feature>
<dbReference type="GO" id="GO:0051607">
    <property type="term" value="P:defense response to virus"/>
    <property type="evidence" value="ECO:0007669"/>
    <property type="project" value="UniProtKB-ARBA"/>
</dbReference>
<dbReference type="Gene3D" id="1.10.10.10">
    <property type="entry name" value="Winged helix-like DNA-binding domain superfamily/Winged helix DNA-binding domain"/>
    <property type="match status" value="1"/>
</dbReference>
<evidence type="ECO:0000256" key="5">
    <source>
        <dbReference type="ARBA" id="ARBA00022614"/>
    </source>
</evidence>
<comment type="subcellular location">
    <subcellularLocation>
        <location evidence="2">Cytoplasm</location>
    </subcellularLocation>
</comment>
<dbReference type="Pfam" id="PF00931">
    <property type="entry name" value="NB-ARC"/>
    <property type="match status" value="1"/>
</dbReference>
<keyword evidence="7" id="KW-0677">Repeat</keyword>
<dbReference type="GO" id="GO:0005737">
    <property type="term" value="C:cytoplasm"/>
    <property type="evidence" value="ECO:0007669"/>
    <property type="project" value="UniProtKB-SubCell"/>
</dbReference>
<evidence type="ECO:0000256" key="4">
    <source>
        <dbReference type="ARBA" id="ARBA00022490"/>
    </source>
</evidence>
<keyword evidence="4" id="KW-0963">Cytoplasm</keyword>
<evidence type="ECO:0000313" key="13">
    <source>
        <dbReference type="EMBL" id="GER53524.1"/>
    </source>
</evidence>
<evidence type="ECO:0000259" key="11">
    <source>
        <dbReference type="Pfam" id="PF00931"/>
    </source>
</evidence>
<dbReference type="Pfam" id="PF23559">
    <property type="entry name" value="WHD_DRP"/>
    <property type="match status" value="1"/>
</dbReference>
<comment type="caution">
    <text evidence="13">The sequence shown here is derived from an EMBL/GenBank/DDBJ whole genome shotgun (WGS) entry which is preliminary data.</text>
</comment>
<dbReference type="EMBL" id="BKCP01010626">
    <property type="protein sequence ID" value="GER53524.1"/>
    <property type="molecule type" value="Genomic_DNA"/>
</dbReference>
<comment type="function">
    <text evidence="1">Confers resistance to late blight (Phytophthora infestans) races carrying the avirulence gene Avr1. Resistance proteins guard the plant against pathogens that contain an appropriate avirulence protein via an indirect interaction with this avirulence protein. That triggers a defense system including the hypersensitive response, which restricts the pathogen growth.</text>
</comment>
<dbReference type="InterPro" id="IPR002182">
    <property type="entry name" value="NB-ARC"/>
</dbReference>
<dbReference type="Gene3D" id="1.10.8.430">
    <property type="entry name" value="Helical domain of apoptotic protease-activating factors"/>
    <property type="match status" value="1"/>
</dbReference>
<feature type="domain" description="NB-ARC" evidence="11">
    <location>
        <begin position="179"/>
        <end position="344"/>
    </location>
</feature>